<dbReference type="InterPro" id="IPR052044">
    <property type="entry name" value="PKS_Associated_Protein"/>
</dbReference>
<dbReference type="EMBL" id="JABXWR010000001">
    <property type="protein sequence ID" value="NVO66763.1"/>
    <property type="molecule type" value="Genomic_DNA"/>
</dbReference>
<protein>
    <submittedName>
        <fullName evidence="2">Cupin domain-containing protein</fullName>
    </submittedName>
</protein>
<dbReference type="InterPro" id="IPR014710">
    <property type="entry name" value="RmlC-like_jellyroll"/>
</dbReference>
<accession>A0A7K4HNA9</accession>
<sequence>MLIRDIRNGSYARAKDRSVLCELLHPAHEPECTNRCSLAHAVVPAGEATLPHRLNTSSETYYILAGEGQMHIGDESAPVREGQVVSIPAGATQWIENTGEGDLVILAIVDPMWSEEDEEIL</sequence>
<dbReference type="Gene3D" id="2.60.120.10">
    <property type="entry name" value="Jelly Rolls"/>
    <property type="match status" value="1"/>
</dbReference>
<name>A0A7K4HNA9_9EURY</name>
<dbReference type="Proteomes" id="UP000570823">
    <property type="component" value="Unassembled WGS sequence"/>
</dbReference>
<gene>
    <name evidence="2" type="ORF">HWN36_05425</name>
</gene>
<proteinExistence type="predicted"/>
<comment type="caution">
    <text evidence="2">The sequence shown here is derived from an EMBL/GenBank/DDBJ whole genome shotgun (WGS) entry which is preliminary data.</text>
</comment>
<dbReference type="CDD" id="cd02214">
    <property type="entry name" value="cupin_MJ1618"/>
    <property type="match status" value="1"/>
</dbReference>
<dbReference type="InterPro" id="IPR011051">
    <property type="entry name" value="RmlC_Cupin_sf"/>
</dbReference>
<dbReference type="SUPFAM" id="SSF51182">
    <property type="entry name" value="RmlC-like cupins"/>
    <property type="match status" value="1"/>
</dbReference>
<evidence type="ECO:0000259" key="1">
    <source>
        <dbReference type="Pfam" id="PF07883"/>
    </source>
</evidence>
<dbReference type="PANTHER" id="PTHR36114">
    <property type="entry name" value="16.7 KDA PROTEIN IN WHIE LOCUS"/>
    <property type="match status" value="1"/>
</dbReference>
<dbReference type="PANTHER" id="PTHR36114:SF1">
    <property type="entry name" value="16.7 KDA PROTEIN IN WHIE LOCUS"/>
    <property type="match status" value="1"/>
</dbReference>
<evidence type="ECO:0000313" key="3">
    <source>
        <dbReference type="Proteomes" id="UP000570823"/>
    </source>
</evidence>
<keyword evidence="3" id="KW-1185">Reference proteome</keyword>
<organism evidence="2 3">
    <name type="scientific">Methanofollis tationis</name>
    <dbReference type="NCBI Taxonomy" id="81417"/>
    <lineage>
        <taxon>Archaea</taxon>
        <taxon>Methanobacteriati</taxon>
        <taxon>Methanobacteriota</taxon>
        <taxon>Stenosarchaea group</taxon>
        <taxon>Methanomicrobia</taxon>
        <taxon>Methanomicrobiales</taxon>
        <taxon>Methanomicrobiaceae</taxon>
        <taxon>Methanofollis</taxon>
    </lineage>
</organism>
<dbReference type="OrthoDB" id="190812at2157"/>
<evidence type="ECO:0000313" key="2">
    <source>
        <dbReference type="EMBL" id="NVO66763.1"/>
    </source>
</evidence>
<dbReference type="AlphaFoldDB" id="A0A7K4HNA9"/>
<dbReference type="InterPro" id="IPR013096">
    <property type="entry name" value="Cupin_2"/>
</dbReference>
<dbReference type="Pfam" id="PF07883">
    <property type="entry name" value="Cupin_2"/>
    <property type="match status" value="1"/>
</dbReference>
<feature type="domain" description="Cupin type-2" evidence="1">
    <location>
        <begin position="41"/>
        <end position="109"/>
    </location>
</feature>
<reference evidence="2 3" key="1">
    <citation type="submission" date="2020-06" db="EMBL/GenBank/DDBJ databases">
        <title>Methanofollis fontis sp. nov., a methanogen isolated from marine sediments near a cold seep at Four-Way Closure Ridge offshore southwestern Taiwan.</title>
        <authorList>
            <person name="Chen S.-C."/>
            <person name="Teng N.-H."/>
            <person name="Lin Y.-S."/>
            <person name="Lai M.-C."/>
            <person name="Chen H.-H."/>
            <person name="Wang C.-C."/>
        </authorList>
    </citation>
    <scope>NUCLEOTIDE SEQUENCE [LARGE SCALE GENOMIC DNA]</scope>
    <source>
        <strain evidence="2 3">DSM 2702</strain>
    </source>
</reference>